<dbReference type="EMBL" id="NGMS01000001">
    <property type="protein sequence ID" value="OTP27049.1"/>
    <property type="molecule type" value="Genomic_DNA"/>
</dbReference>
<proteinExistence type="predicted"/>
<dbReference type="AlphaFoldDB" id="A0A1I4LLQ2"/>
<gene>
    <name evidence="1" type="ORF">A5802_000784</name>
</gene>
<protein>
    <submittedName>
        <fullName evidence="1">Uncharacterized protein</fullName>
    </submittedName>
</protein>
<evidence type="ECO:0000313" key="2">
    <source>
        <dbReference type="Proteomes" id="UP000195024"/>
    </source>
</evidence>
<dbReference type="Proteomes" id="UP000195024">
    <property type="component" value="Unassembled WGS sequence"/>
</dbReference>
<reference evidence="1 2" key="1">
    <citation type="submission" date="2017-05" db="EMBL/GenBank/DDBJ databases">
        <title>The Genome Sequence of Enterococcus mundtii 6B1_DIV0119.</title>
        <authorList>
            <consortium name="The Broad Institute Genomics Platform"/>
            <consortium name="The Broad Institute Genomic Center for Infectious Diseases"/>
            <person name="Earl A."/>
            <person name="Manson A."/>
            <person name="Schwartman J."/>
            <person name="Gilmore M."/>
            <person name="Abouelleil A."/>
            <person name="Cao P."/>
            <person name="Chapman S."/>
            <person name="Cusick C."/>
            <person name="Shea T."/>
            <person name="Young S."/>
            <person name="Neafsey D."/>
            <person name="Nusbaum C."/>
            <person name="Birren B."/>
        </authorList>
    </citation>
    <scope>NUCLEOTIDE SEQUENCE [LARGE SCALE GENOMIC DNA]</scope>
    <source>
        <strain evidence="1 2">6B1_DIV0119</strain>
    </source>
</reference>
<comment type="caution">
    <text evidence="1">The sequence shown here is derived from an EMBL/GenBank/DDBJ whole genome shotgun (WGS) entry which is preliminary data.</text>
</comment>
<sequence length="178" mass="21125">MHQVYVDLIMSVLLEQFETEENFLDTYLLVDETTWQAWKRGEQNLPSEAMQKVKNLFTDYEWMLTQKILRQTIIFPEKRNVAVAEYKQIKTRIAQKWVSSGSANVELLPLKNDQIVNGYLDLKVSIQYDEWGYDDILNFRLPAEVQKQIEGEKIELLDWVNESLEETYVSEKVEPERE</sequence>
<evidence type="ECO:0000313" key="1">
    <source>
        <dbReference type="EMBL" id="OTP27049.1"/>
    </source>
</evidence>
<name>A0A1I4LLQ2_ENTMU</name>
<dbReference type="RefSeq" id="WP_074799718.1">
    <property type="nucleotide sequence ID" value="NZ_CABHEA010000006.1"/>
</dbReference>
<accession>A0A1I4LLQ2</accession>
<organism evidence="1 2">
    <name type="scientific">Enterococcus mundtii</name>
    <dbReference type="NCBI Taxonomy" id="53346"/>
    <lineage>
        <taxon>Bacteria</taxon>
        <taxon>Bacillati</taxon>
        <taxon>Bacillota</taxon>
        <taxon>Bacilli</taxon>
        <taxon>Lactobacillales</taxon>
        <taxon>Enterococcaceae</taxon>
        <taxon>Enterococcus</taxon>
    </lineage>
</organism>